<evidence type="ECO:0000256" key="3">
    <source>
        <dbReference type="ARBA" id="ARBA00023096"/>
    </source>
</evidence>
<dbReference type="Gene3D" id="3.20.20.70">
    <property type="entry name" value="Aldolase class I"/>
    <property type="match status" value="1"/>
</dbReference>
<sequence>MRERVRLGVNIDHVATVRNARGGAHPDPARAAEAALAAGADGITAHLREDRRHITDPDIDVLSALCARAGKPLNFEMAVTEEMLAIALRHRPHAACLVPERREEVTTEGGLAVAGHEARIAPVVKTLAEAGVRVSLFIEPAEEQVEAAAAVGAQVVEFHTGRYCHLTDPAEREVEFERLVAAAAQADILGLEVHAGHGLDYDTAPRMLAIPEIRELNIGHFLIGESIFIGLDAAIRRMRAAMDAA</sequence>
<accession>A0AAJ6BIW4</accession>
<evidence type="ECO:0000313" key="7">
    <source>
        <dbReference type="Proteomes" id="UP001213664"/>
    </source>
</evidence>
<organism evidence="6 7">
    <name type="scientific">Candidatus Brevundimonas colombiensis</name>
    <dbReference type="NCBI Taxonomy" id="3121376"/>
    <lineage>
        <taxon>Bacteria</taxon>
        <taxon>Pseudomonadati</taxon>
        <taxon>Pseudomonadota</taxon>
        <taxon>Alphaproteobacteria</taxon>
        <taxon>Caulobacterales</taxon>
        <taxon>Caulobacteraceae</taxon>
        <taxon>Brevundimonas</taxon>
    </lineage>
</organism>
<dbReference type="PANTHER" id="PTHR30456:SF0">
    <property type="entry name" value="PYRIDOXINE 5'-PHOSPHATE SYNTHASE"/>
    <property type="match status" value="1"/>
</dbReference>
<dbReference type="Pfam" id="PF03740">
    <property type="entry name" value="PdxJ"/>
    <property type="match status" value="1"/>
</dbReference>
<dbReference type="Proteomes" id="UP001213664">
    <property type="component" value="Chromosome"/>
</dbReference>
<dbReference type="NCBIfam" id="NF003624">
    <property type="entry name" value="PRK05265.1-2"/>
    <property type="match status" value="1"/>
</dbReference>
<dbReference type="GO" id="GO:0005829">
    <property type="term" value="C:cytosol"/>
    <property type="evidence" value="ECO:0007669"/>
    <property type="project" value="TreeGrafter"/>
</dbReference>
<feature type="active site" description="Proton acceptor" evidence="4">
    <location>
        <position position="46"/>
    </location>
</feature>
<comment type="subcellular location">
    <subcellularLocation>
        <location evidence="4">Cytoplasm</location>
    </subcellularLocation>
</comment>
<keyword evidence="1 4" id="KW-0963">Cytoplasm</keyword>
<comment type="similarity">
    <text evidence="4">Belongs to the PNP synthase family.</text>
</comment>
<dbReference type="AlphaFoldDB" id="A0AAJ6BIW4"/>
<feature type="active site" description="Proton donor" evidence="4">
    <location>
        <position position="197"/>
    </location>
</feature>
<gene>
    <name evidence="4" type="primary">pdxJ</name>
    <name evidence="6" type="ORF">P0Y50_11925</name>
</gene>
<feature type="binding site" evidence="4">
    <location>
        <position position="48"/>
    </location>
    <ligand>
        <name>1-deoxy-D-xylulose 5-phosphate</name>
        <dbReference type="ChEBI" id="CHEBI:57792"/>
    </ligand>
</feature>
<dbReference type="InterPro" id="IPR004569">
    <property type="entry name" value="PyrdxlP_synth_PdxJ"/>
</dbReference>
<feature type="binding site" evidence="4">
    <location>
        <position position="53"/>
    </location>
    <ligand>
        <name>1-deoxy-D-xylulose 5-phosphate</name>
        <dbReference type="ChEBI" id="CHEBI:57792"/>
    </ligand>
</feature>
<reference evidence="6" key="1">
    <citation type="submission" date="2023-03" db="EMBL/GenBank/DDBJ databases">
        <title>Andean soil-derived lignocellulolytic bacterial consortium as a source of novel taxa and putative plastic-active enzymes.</title>
        <authorList>
            <person name="Diaz-Garcia L."/>
            <person name="Chuvochina M."/>
            <person name="Feuerriegel G."/>
            <person name="Bunk B."/>
            <person name="Sproer C."/>
            <person name="Streit W.R."/>
            <person name="Rodriguez L.M."/>
            <person name="Overmann J."/>
            <person name="Jimenez D.J."/>
        </authorList>
    </citation>
    <scope>NUCLEOTIDE SEQUENCE</scope>
    <source>
        <strain evidence="6">MAG 833</strain>
    </source>
</reference>
<name>A0AAJ6BIW4_9CAUL</name>
<dbReference type="EC" id="2.6.99.2" evidence="4 5"/>
<dbReference type="HAMAP" id="MF_00279">
    <property type="entry name" value="PdxJ"/>
    <property type="match status" value="1"/>
</dbReference>
<dbReference type="NCBIfam" id="TIGR00559">
    <property type="entry name" value="pdxJ"/>
    <property type="match status" value="1"/>
</dbReference>
<feature type="binding site" evidence="4">
    <location>
        <begin position="219"/>
        <end position="220"/>
    </location>
    <ligand>
        <name>3-amino-2-oxopropyl phosphate</name>
        <dbReference type="ChEBI" id="CHEBI:57279"/>
    </ligand>
</feature>
<dbReference type="EMBL" id="CP119326">
    <property type="protein sequence ID" value="WEK39245.1"/>
    <property type="molecule type" value="Genomic_DNA"/>
</dbReference>
<comment type="subunit">
    <text evidence="4">Homooctamer; tetramer of dimers.</text>
</comment>
<feature type="binding site" evidence="4">
    <location>
        <position position="10"/>
    </location>
    <ligand>
        <name>3-amino-2-oxopropyl phosphate</name>
        <dbReference type="ChEBI" id="CHEBI:57279"/>
    </ligand>
</feature>
<evidence type="ECO:0000256" key="4">
    <source>
        <dbReference type="HAMAP-Rule" id="MF_00279"/>
    </source>
</evidence>
<feature type="binding site" evidence="4">
    <location>
        <position position="198"/>
    </location>
    <ligand>
        <name>3-amino-2-oxopropyl phosphate</name>
        <dbReference type="ChEBI" id="CHEBI:57279"/>
    </ligand>
</feature>
<evidence type="ECO:0000256" key="5">
    <source>
        <dbReference type="NCBIfam" id="TIGR00559"/>
    </source>
</evidence>
<protein>
    <recommendedName>
        <fullName evidence="4 5">Pyridoxine 5'-phosphate synthase</fullName>
        <shortName evidence="4">PNP synthase</shortName>
        <ecNumber evidence="4 5">2.6.99.2</ecNumber>
    </recommendedName>
</protein>
<feature type="active site" description="Proton acceptor" evidence="4">
    <location>
        <position position="76"/>
    </location>
</feature>
<feature type="binding site" evidence="4">
    <location>
        <position position="106"/>
    </location>
    <ligand>
        <name>1-deoxy-D-xylulose 5-phosphate</name>
        <dbReference type="ChEBI" id="CHEBI:57792"/>
    </ligand>
</feature>
<keyword evidence="3 4" id="KW-0664">Pyridoxine biosynthesis</keyword>
<feature type="binding site" evidence="4">
    <location>
        <begin position="12"/>
        <end position="13"/>
    </location>
    <ligand>
        <name>1-deoxy-D-xylulose 5-phosphate</name>
        <dbReference type="ChEBI" id="CHEBI:57792"/>
    </ligand>
</feature>
<dbReference type="InterPro" id="IPR036130">
    <property type="entry name" value="Pyridoxine-5'_phos_synth"/>
</dbReference>
<dbReference type="NCBIfam" id="NF003625">
    <property type="entry name" value="PRK05265.1-3"/>
    <property type="match status" value="1"/>
</dbReference>
<feature type="binding site" evidence="4">
    <location>
        <position position="21"/>
    </location>
    <ligand>
        <name>3-amino-2-oxopropyl phosphate</name>
        <dbReference type="ChEBI" id="CHEBI:57279"/>
    </ligand>
</feature>
<feature type="site" description="Transition state stabilizer" evidence="4">
    <location>
        <position position="157"/>
    </location>
</feature>
<comment type="pathway">
    <text evidence="4">Cofactor biosynthesis; pyridoxine 5'-phosphate biosynthesis; pyridoxine 5'-phosphate from D-erythrose 4-phosphate: step 5/5.</text>
</comment>
<comment type="catalytic activity">
    <reaction evidence="4">
        <text>3-amino-2-oxopropyl phosphate + 1-deoxy-D-xylulose 5-phosphate = pyridoxine 5'-phosphate + phosphate + 2 H2O + H(+)</text>
        <dbReference type="Rhea" id="RHEA:15265"/>
        <dbReference type="ChEBI" id="CHEBI:15377"/>
        <dbReference type="ChEBI" id="CHEBI:15378"/>
        <dbReference type="ChEBI" id="CHEBI:43474"/>
        <dbReference type="ChEBI" id="CHEBI:57279"/>
        <dbReference type="ChEBI" id="CHEBI:57792"/>
        <dbReference type="ChEBI" id="CHEBI:58589"/>
        <dbReference type="EC" id="2.6.99.2"/>
    </reaction>
</comment>
<evidence type="ECO:0000313" key="6">
    <source>
        <dbReference type="EMBL" id="WEK39245.1"/>
    </source>
</evidence>
<dbReference type="GO" id="GO:0033856">
    <property type="term" value="F:pyridoxine 5'-phosphate synthase activity"/>
    <property type="evidence" value="ECO:0007669"/>
    <property type="project" value="UniProtKB-UniRule"/>
</dbReference>
<evidence type="ECO:0000256" key="1">
    <source>
        <dbReference type="ARBA" id="ARBA00022490"/>
    </source>
</evidence>
<dbReference type="GO" id="GO:0008615">
    <property type="term" value="P:pyridoxine biosynthetic process"/>
    <property type="evidence" value="ECO:0007669"/>
    <property type="project" value="UniProtKB-UniRule"/>
</dbReference>
<dbReference type="NCBIfam" id="NF003627">
    <property type="entry name" value="PRK05265.1-5"/>
    <property type="match status" value="1"/>
</dbReference>
<comment type="function">
    <text evidence="4">Catalyzes the complicated ring closure reaction between the two acyclic compounds 1-deoxy-D-xylulose-5-phosphate (DXP) and 3-amino-2-oxopropyl phosphate (1-amino-acetone-3-phosphate or AAP) to form pyridoxine 5'-phosphate (PNP) and inorganic phosphate.</text>
</comment>
<dbReference type="SUPFAM" id="SSF63892">
    <property type="entry name" value="Pyridoxine 5'-phosphate synthase"/>
    <property type="match status" value="1"/>
</dbReference>
<keyword evidence="2 4" id="KW-0808">Transferase</keyword>
<dbReference type="PANTHER" id="PTHR30456">
    <property type="entry name" value="PYRIDOXINE 5'-PHOSPHATE SYNTHASE"/>
    <property type="match status" value="1"/>
</dbReference>
<evidence type="ECO:0000256" key="2">
    <source>
        <dbReference type="ARBA" id="ARBA00022679"/>
    </source>
</evidence>
<proteinExistence type="inferred from homology"/>
<dbReference type="InterPro" id="IPR013785">
    <property type="entry name" value="Aldolase_TIM"/>
</dbReference>